<sequence length="83" mass="8696">MPTCSSAGLQPQLCRATATESCGPKAMLHGLTAIAGLCGRQPSRPTQPSSCAAWPDGRCGPMGRRPTRVTRPDGRTATMTIKK</sequence>
<name>A0ABD1YPH2_9MARC</name>
<reference evidence="2 3" key="1">
    <citation type="submission" date="2024-09" db="EMBL/GenBank/DDBJ databases">
        <title>Chromosome-scale assembly of Riccia fluitans.</title>
        <authorList>
            <person name="Paukszto L."/>
            <person name="Sawicki J."/>
            <person name="Karawczyk K."/>
            <person name="Piernik-Szablinska J."/>
            <person name="Szczecinska M."/>
            <person name="Mazdziarz M."/>
        </authorList>
    </citation>
    <scope>NUCLEOTIDE SEQUENCE [LARGE SCALE GENOMIC DNA]</scope>
    <source>
        <strain evidence="2">Rf_01</strain>
        <tissue evidence="2">Aerial parts of the thallus</tissue>
    </source>
</reference>
<evidence type="ECO:0000256" key="1">
    <source>
        <dbReference type="SAM" id="MobiDB-lite"/>
    </source>
</evidence>
<accession>A0ABD1YPH2</accession>
<evidence type="ECO:0000313" key="3">
    <source>
        <dbReference type="Proteomes" id="UP001605036"/>
    </source>
</evidence>
<feature type="region of interest" description="Disordered" evidence="1">
    <location>
        <begin position="42"/>
        <end position="83"/>
    </location>
</feature>
<evidence type="ECO:0000313" key="2">
    <source>
        <dbReference type="EMBL" id="KAL2632686.1"/>
    </source>
</evidence>
<organism evidence="2 3">
    <name type="scientific">Riccia fluitans</name>
    <dbReference type="NCBI Taxonomy" id="41844"/>
    <lineage>
        <taxon>Eukaryota</taxon>
        <taxon>Viridiplantae</taxon>
        <taxon>Streptophyta</taxon>
        <taxon>Embryophyta</taxon>
        <taxon>Marchantiophyta</taxon>
        <taxon>Marchantiopsida</taxon>
        <taxon>Marchantiidae</taxon>
        <taxon>Marchantiales</taxon>
        <taxon>Ricciaceae</taxon>
        <taxon>Riccia</taxon>
    </lineage>
</organism>
<keyword evidence="3" id="KW-1185">Reference proteome</keyword>
<dbReference type="AlphaFoldDB" id="A0ABD1YPH2"/>
<dbReference type="Proteomes" id="UP001605036">
    <property type="component" value="Unassembled WGS sequence"/>
</dbReference>
<gene>
    <name evidence="2" type="ORF">R1flu_004165</name>
</gene>
<comment type="caution">
    <text evidence="2">The sequence shown here is derived from an EMBL/GenBank/DDBJ whole genome shotgun (WGS) entry which is preliminary data.</text>
</comment>
<dbReference type="EMBL" id="JBHFFA010000003">
    <property type="protein sequence ID" value="KAL2632686.1"/>
    <property type="molecule type" value="Genomic_DNA"/>
</dbReference>
<protein>
    <submittedName>
        <fullName evidence="2">Uncharacterized protein</fullName>
    </submittedName>
</protein>
<proteinExistence type="predicted"/>